<dbReference type="AlphaFoldDB" id="A0A6L6WMC3"/>
<protein>
    <submittedName>
        <fullName evidence="1">Uncharacterized protein</fullName>
    </submittedName>
</protein>
<dbReference type="RefSeq" id="WP_157024583.1">
    <property type="nucleotide sequence ID" value="NZ_WQLV01000019.1"/>
</dbReference>
<proteinExistence type="predicted"/>
<comment type="caution">
    <text evidence="1">The sequence shown here is derived from an EMBL/GenBank/DDBJ whole genome shotgun (WGS) entry which is preliminary data.</text>
</comment>
<evidence type="ECO:0000313" key="2">
    <source>
        <dbReference type="Proteomes" id="UP000478892"/>
    </source>
</evidence>
<evidence type="ECO:0000313" key="1">
    <source>
        <dbReference type="EMBL" id="MVO18378.1"/>
    </source>
</evidence>
<organism evidence="1 2">
    <name type="scientific">Parasedimentitalea huanghaiensis</name>
    <dbReference type="NCBI Taxonomy" id="2682100"/>
    <lineage>
        <taxon>Bacteria</taxon>
        <taxon>Pseudomonadati</taxon>
        <taxon>Pseudomonadota</taxon>
        <taxon>Alphaproteobacteria</taxon>
        <taxon>Rhodobacterales</taxon>
        <taxon>Paracoccaceae</taxon>
        <taxon>Parasedimentitalea</taxon>
    </lineage>
</organism>
<dbReference type="EMBL" id="WQLV01000019">
    <property type="protein sequence ID" value="MVO18378.1"/>
    <property type="molecule type" value="Genomic_DNA"/>
</dbReference>
<gene>
    <name evidence="1" type="ORF">GO984_21390</name>
</gene>
<reference evidence="1 2" key="1">
    <citation type="submission" date="2019-12" db="EMBL/GenBank/DDBJ databases">
        <authorList>
            <person name="Zhang Y.-J."/>
        </authorList>
    </citation>
    <scope>NUCLEOTIDE SEQUENCE [LARGE SCALE GENOMIC DNA]</scope>
    <source>
        <strain evidence="1 2">CY05</strain>
    </source>
</reference>
<keyword evidence="2" id="KW-1185">Reference proteome</keyword>
<sequence length="239" mass="26760">MKSTLDWDNLEGSLEALLGSHRRGWIDFLLPEFDDIRSRARASGDYPEISNIFEKFGKLRVYVGHPVSDGDRAMLDKLVCMSEFLCECCGNSARTQDISGYLVTLCNSCYHAQYKDKSVPQISRGLDIARRYPALVSDNVASLVPSIGRGWMPLINRGVNKMHGLLRCHEGELQIEISDIREKLGTLKVSMARSHPVAEVVVDQMVREADLTCVECSYFGQRVRGKREHMGMCPVCDGG</sequence>
<accession>A0A6L6WMC3</accession>
<dbReference type="Proteomes" id="UP000478892">
    <property type="component" value="Unassembled WGS sequence"/>
</dbReference>
<name>A0A6L6WMC3_9RHOB</name>